<evidence type="ECO:0008006" key="5">
    <source>
        <dbReference type="Google" id="ProtNLM"/>
    </source>
</evidence>
<dbReference type="Gene3D" id="3.40.50.1240">
    <property type="entry name" value="Phosphoglycerate mutase-like"/>
    <property type="match status" value="1"/>
</dbReference>
<comment type="caution">
    <text evidence="3">The sequence shown here is derived from an EMBL/GenBank/DDBJ whole genome shotgun (WGS) entry which is preliminary data.</text>
</comment>
<dbReference type="InterPro" id="IPR029033">
    <property type="entry name" value="His_PPase_superfam"/>
</dbReference>
<evidence type="ECO:0000256" key="1">
    <source>
        <dbReference type="ARBA" id="ARBA00005375"/>
    </source>
</evidence>
<reference evidence="3 4" key="1">
    <citation type="journal article" date="2018" name="MBio">
        <title>Comparative Genomics Reveals the Core Gene Toolbox for the Fungus-Insect Symbiosis.</title>
        <authorList>
            <person name="Wang Y."/>
            <person name="Stata M."/>
            <person name="Wang W."/>
            <person name="Stajich J.E."/>
            <person name="White M.M."/>
            <person name="Moncalvo J.M."/>
        </authorList>
    </citation>
    <scope>NUCLEOTIDE SEQUENCE [LARGE SCALE GENOMIC DNA]</scope>
    <source>
        <strain evidence="3 4">AUS-126-30</strain>
    </source>
</reference>
<dbReference type="CDD" id="cd07061">
    <property type="entry name" value="HP_HAP_like"/>
    <property type="match status" value="1"/>
</dbReference>
<dbReference type="Proteomes" id="UP000245591">
    <property type="component" value="Unassembled WGS sequence"/>
</dbReference>
<dbReference type="PANTHER" id="PTHR11567:SF110">
    <property type="entry name" value="2-PHOSPHOXYLOSE PHOSPHATASE 1"/>
    <property type="match status" value="1"/>
</dbReference>
<dbReference type="SUPFAM" id="SSF53254">
    <property type="entry name" value="Phosphoglycerate mutase-like"/>
    <property type="match status" value="1"/>
</dbReference>
<protein>
    <recommendedName>
        <fullName evidence="5">Acid phosphatase</fullName>
    </recommendedName>
</protein>
<organism evidence="3 4">
    <name type="scientific">Smittium angustum</name>
    <dbReference type="NCBI Taxonomy" id="133377"/>
    <lineage>
        <taxon>Eukaryota</taxon>
        <taxon>Fungi</taxon>
        <taxon>Fungi incertae sedis</taxon>
        <taxon>Zoopagomycota</taxon>
        <taxon>Kickxellomycotina</taxon>
        <taxon>Harpellomycetes</taxon>
        <taxon>Harpellales</taxon>
        <taxon>Legeriomycetaceae</taxon>
        <taxon>Smittium</taxon>
    </lineage>
</organism>
<dbReference type="AlphaFoldDB" id="A0A2U1J0D5"/>
<dbReference type="EMBL" id="MBFU01000541">
    <property type="protein sequence ID" value="PVZ98525.1"/>
    <property type="molecule type" value="Genomic_DNA"/>
</dbReference>
<keyword evidence="2" id="KW-0378">Hydrolase</keyword>
<evidence type="ECO:0000313" key="3">
    <source>
        <dbReference type="EMBL" id="PVZ98525.1"/>
    </source>
</evidence>
<dbReference type="Pfam" id="PF00328">
    <property type="entry name" value="His_Phos_2"/>
    <property type="match status" value="1"/>
</dbReference>
<proteinExistence type="inferred from homology"/>
<dbReference type="InterPro" id="IPR050645">
    <property type="entry name" value="Histidine_acid_phosphatase"/>
</dbReference>
<dbReference type="InterPro" id="IPR000560">
    <property type="entry name" value="His_Pase_clade-2"/>
</dbReference>
<comment type="similarity">
    <text evidence="1">Belongs to the histidine acid phosphatase family.</text>
</comment>
<dbReference type="GO" id="GO:0016791">
    <property type="term" value="F:phosphatase activity"/>
    <property type="evidence" value="ECO:0007669"/>
    <property type="project" value="TreeGrafter"/>
</dbReference>
<gene>
    <name evidence="3" type="ORF">BB558_005491</name>
</gene>
<sequence length="483" mass="55353">MNPKSAFTTLPIYLLFFTTCTNGFSIYNALFKAQSNLKSLIYQNHPIPEGYTYCQAEYPIADNYKKVPNSELLHVQLFLRHGDRTPENLIKNELVDWNDCKQSYDHIQLRPNNSEQTDITFQLIPQLPAKSSTNTDSKKDFSSKLWTGSCSVGQLTDLGKQQHIQLGKAIRELYVEKLNFLDSELSSANIERNINVRTSQIWRTQNTAESFLNGLYPSINRKNQTNIPMNYYPIQIETMLSNTIMCPKIKLILQKIALSRDYINYLKSTRKEMAKLNHIFGVNTNADSKWLYSWISHMDVLQPRLCNNKPYPCNLDLCASKQDAKFALNNANFETKYIKRDSIYSDMLTRLTAGPLLNEILVGFNKVIGNKDKNNQIPKLSIFSAHDETLTNLLGAFKANDEGILWPPYASNLAIELWKQNPSNGQSASHSIRILYNGKTLQVLGTKNETNKPWCDFNSCDYSNFEKYLTTIIPDDIIKECEI</sequence>
<dbReference type="PANTHER" id="PTHR11567">
    <property type="entry name" value="ACID PHOSPHATASE-RELATED"/>
    <property type="match status" value="1"/>
</dbReference>
<keyword evidence="4" id="KW-1185">Reference proteome</keyword>
<evidence type="ECO:0000256" key="2">
    <source>
        <dbReference type="ARBA" id="ARBA00022801"/>
    </source>
</evidence>
<accession>A0A2U1J0D5</accession>
<name>A0A2U1J0D5_SMIAN</name>
<evidence type="ECO:0000313" key="4">
    <source>
        <dbReference type="Proteomes" id="UP000245591"/>
    </source>
</evidence>